<accession>A0A7S1AQQ9</accession>
<dbReference type="EMBL" id="HBFQ01050243">
    <property type="protein sequence ID" value="CAD8861483.1"/>
    <property type="molecule type" value="Transcribed_RNA"/>
</dbReference>
<protein>
    <submittedName>
        <fullName evidence="1">Uncharacterized protein</fullName>
    </submittedName>
</protein>
<dbReference type="AlphaFoldDB" id="A0A7S1AQQ9"/>
<name>A0A7S1AQQ9_NOCSC</name>
<sequence length="467" mass="52355">MGETFDAALFNPDDRETWPWVVPDPNVLFSRRGEERPVAASRRRVHLQSLRTPTAKRPLLSLLFVRWSGEHVVGCSREDGPNDGDWGTYGCPASDEYMSAVVRKGLTVHPRLQNGSHPKFEVFSLFVRHSADVETIIHVAPWVAGSLTGKKKTSFWMLWPVEWEDVAGADYAGYVERRAFFAAMRACEAAGVPSGFPHPADQYELITSKSWMATLSLDPRSKLPAATLVNKASVLRSPTAAARQALGALEYIRHLNPCSRCRGNDVDVGPSMANKDGVKKGVVKLGFSWEARYVAIFSGEAQLAEKLQEMMTHPRCLSSTCVVQEWVDFDLEMRLYFLPPSTWEPAQKLKPVRIECNSWSGTMANGERQSFHRLSEEDILRKWNKDQAAYDSARKQATNTAQYLIAWLRAADAQTVSMVRLDFMVLRVGPGRVQVVFGEFCEMGACCLGWEEGPPTIWRAALNRVLE</sequence>
<reference evidence="1" key="1">
    <citation type="submission" date="2021-01" db="EMBL/GenBank/DDBJ databases">
        <authorList>
            <person name="Corre E."/>
            <person name="Pelletier E."/>
            <person name="Niang G."/>
            <person name="Scheremetjew M."/>
            <person name="Finn R."/>
            <person name="Kale V."/>
            <person name="Holt S."/>
            <person name="Cochrane G."/>
            <person name="Meng A."/>
            <person name="Brown T."/>
            <person name="Cohen L."/>
        </authorList>
    </citation>
    <scope>NUCLEOTIDE SEQUENCE</scope>
</reference>
<organism evidence="1">
    <name type="scientific">Noctiluca scintillans</name>
    <name type="common">Sea sparkle</name>
    <name type="synonym">Red tide dinoflagellate</name>
    <dbReference type="NCBI Taxonomy" id="2966"/>
    <lineage>
        <taxon>Eukaryota</taxon>
        <taxon>Sar</taxon>
        <taxon>Alveolata</taxon>
        <taxon>Dinophyceae</taxon>
        <taxon>Noctilucales</taxon>
        <taxon>Noctilucaceae</taxon>
        <taxon>Noctiluca</taxon>
    </lineage>
</organism>
<proteinExistence type="predicted"/>
<gene>
    <name evidence="1" type="ORF">NSCI0253_LOCUS35838</name>
</gene>
<evidence type="ECO:0000313" key="1">
    <source>
        <dbReference type="EMBL" id="CAD8861483.1"/>
    </source>
</evidence>